<sequence length="574" mass="59929">MSGAPSPFRFITPRRQPQQQFGGSRLRFVTPGIRQQGGGGGEAGSEISVMGAAGRRFLGPRAFLTSGQKRTETVEGDSDDDETEGGDGRGGHVSDYGSGRGLGRDNIWDAVEDGPDSSPVKRRRVEARVGVEEEIGKDMIVPMSREGGPKGEGEVGDVVEDIEVNSSDEDNGGKTEEGGVEEEENGLGDDDTGSGIDDVILGDFIRRRAILGEGGDRDGNEDVLHRDEEEDDSGLRSSPTPAAHSKNSTSTTKTQSPACPTNPAPTAVGSALFTPTPVSNLNPTTPAATTRKPPRFRISTPVPAPAPALPLTTAPSTSATASTTATTTKPTKPASAYFRTIRPPPNQRNPYSQSSNSVELPLGLAISSDWSPSKNPRWRAKAGAAGGSRLKGSSAGRRSGGGKFVEGGLASQVLGWTLEALSLGGGGGIFGYAGSGSSRSAGSGLGELEGWRRVIILGVQGEGGGKGCKGGLEGNLALGGVLVNGEETYGSRTERRRYLLVTGRRAVGGINTRGLEKLGKVGGEVRYRNPWWDVELGRGEEGKAKGEREGEEGYRVLCAWDVGRGVTEEEQGSE</sequence>
<feature type="region of interest" description="Disordered" evidence="1">
    <location>
        <begin position="60"/>
        <end position="197"/>
    </location>
</feature>
<feature type="compositionally biased region" description="Basic and acidic residues" evidence="1">
    <location>
        <begin position="214"/>
        <end position="227"/>
    </location>
</feature>
<evidence type="ECO:0000313" key="3">
    <source>
        <dbReference type="Proteomes" id="UP000267821"/>
    </source>
</evidence>
<gene>
    <name evidence="2" type="ORF">L211DRAFT_467123</name>
</gene>
<feature type="compositionally biased region" description="Acidic residues" evidence="1">
    <location>
        <begin position="178"/>
        <end position="192"/>
    </location>
</feature>
<evidence type="ECO:0000256" key="1">
    <source>
        <dbReference type="SAM" id="MobiDB-lite"/>
    </source>
</evidence>
<dbReference type="Proteomes" id="UP000267821">
    <property type="component" value="Unassembled WGS sequence"/>
</dbReference>
<reference evidence="2 3" key="1">
    <citation type="journal article" date="2018" name="Nat. Ecol. Evol.">
        <title>Pezizomycetes genomes reveal the molecular basis of ectomycorrhizal truffle lifestyle.</title>
        <authorList>
            <person name="Murat C."/>
            <person name="Payen T."/>
            <person name="Noel B."/>
            <person name="Kuo A."/>
            <person name="Morin E."/>
            <person name="Chen J."/>
            <person name="Kohler A."/>
            <person name="Krizsan K."/>
            <person name="Balestrini R."/>
            <person name="Da Silva C."/>
            <person name="Montanini B."/>
            <person name="Hainaut M."/>
            <person name="Levati E."/>
            <person name="Barry K.W."/>
            <person name="Belfiori B."/>
            <person name="Cichocki N."/>
            <person name="Clum A."/>
            <person name="Dockter R.B."/>
            <person name="Fauchery L."/>
            <person name="Guy J."/>
            <person name="Iotti M."/>
            <person name="Le Tacon F."/>
            <person name="Lindquist E.A."/>
            <person name="Lipzen A."/>
            <person name="Malagnac F."/>
            <person name="Mello A."/>
            <person name="Molinier V."/>
            <person name="Miyauchi S."/>
            <person name="Poulain J."/>
            <person name="Riccioni C."/>
            <person name="Rubini A."/>
            <person name="Sitrit Y."/>
            <person name="Splivallo R."/>
            <person name="Traeger S."/>
            <person name="Wang M."/>
            <person name="Zifcakova L."/>
            <person name="Wipf D."/>
            <person name="Zambonelli A."/>
            <person name="Paolocci F."/>
            <person name="Nowrousian M."/>
            <person name="Ottonello S."/>
            <person name="Baldrian P."/>
            <person name="Spatafora J.W."/>
            <person name="Henrissat B."/>
            <person name="Nagy L.G."/>
            <person name="Aury J.M."/>
            <person name="Wincker P."/>
            <person name="Grigoriev I.V."/>
            <person name="Bonfante P."/>
            <person name="Martin F.M."/>
        </authorList>
    </citation>
    <scope>NUCLEOTIDE SEQUENCE [LARGE SCALE GENOMIC DNA]</scope>
    <source>
        <strain evidence="2 3">ATCC MYA-4762</strain>
    </source>
</reference>
<feature type="compositionally biased region" description="Low complexity" evidence="1">
    <location>
        <begin position="245"/>
        <end position="256"/>
    </location>
</feature>
<organism evidence="2 3">
    <name type="scientific">Terfezia boudieri ATCC MYA-4762</name>
    <dbReference type="NCBI Taxonomy" id="1051890"/>
    <lineage>
        <taxon>Eukaryota</taxon>
        <taxon>Fungi</taxon>
        <taxon>Dikarya</taxon>
        <taxon>Ascomycota</taxon>
        <taxon>Pezizomycotina</taxon>
        <taxon>Pezizomycetes</taxon>
        <taxon>Pezizales</taxon>
        <taxon>Pezizaceae</taxon>
        <taxon>Terfezia</taxon>
    </lineage>
</organism>
<dbReference type="InParanoid" id="A0A3N4LY58"/>
<dbReference type="AlphaFoldDB" id="A0A3N4LY58"/>
<protein>
    <submittedName>
        <fullName evidence="2">Uncharacterized protein</fullName>
    </submittedName>
</protein>
<keyword evidence="3" id="KW-1185">Reference proteome</keyword>
<feature type="region of interest" description="Disordered" evidence="1">
    <location>
        <begin position="1"/>
        <end position="46"/>
    </location>
</feature>
<feature type="region of interest" description="Disordered" evidence="1">
    <location>
        <begin position="371"/>
        <end position="399"/>
    </location>
</feature>
<feature type="compositionally biased region" description="Low complexity" evidence="1">
    <location>
        <begin position="309"/>
        <end position="336"/>
    </location>
</feature>
<accession>A0A3N4LY58</accession>
<feature type="compositionally biased region" description="Acidic residues" evidence="1">
    <location>
        <begin position="154"/>
        <end position="170"/>
    </location>
</feature>
<feature type="region of interest" description="Disordered" evidence="1">
    <location>
        <begin position="211"/>
        <end position="356"/>
    </location>
</feature>
<proteinExistence type="predicted"/>
<feature type="compositionally biased region" description="Basic and acidic residues" evidence="1">
    <location>
        <begin position="126"/>
        <end position="137"/>
    </location>
</feature>
<feature type="compositionally biased region" description="Acidic residues" evidence="1">
    <location>
        <begin position="74"/>
        <end position="85"/>
    </location>
</feature>
<evidence type="ECO:0000313" key="2">
    <source>
        <dbReference type="EMBL" id="RPB27836.1"/>
    </source>
</evidence>
<dbReference type="EMBL" id="ML121530">
    <property type="protein sequence ID" value="RPB27836.1"/>
    <property type="molecule type" value="Genomic_DNA"/>
</dbReference>
<name>A0A3N4LY58_9PEZI</name>
<feature type="compositionally biased region" description="Low complexity" evidence="1">
    <location>
        <begin position="381"/>
        <end position="397"/>
    </location>
</feature>